<dbReference type="AlphaFoldDB" id="A0A557XZV3"/>
<evidence type="ECO:0000256" key="1">
    <source>
        <dbReference type="SAM" id="Phobius"/>
    </source>
</evidence>
<name>A0A557XZV3_9MYCO</name>
<dbReference type="PANTHER" id="PTHR42305">
    <property type="entry name" value="MEMBRANE PROTEIN RV1733C-RELATED"/>
    <property type="match status" value="1"/>
</dbReference>
<feature type="transmembrane region" description="Helical" evidence="1">
    <location>
        <begin position="143"/>
        <end position="169"/>
    </location>
</feature>
<feature type="transmembrane region" description="Helical" evidence="1">
    <location>
        <begin position="31"/>
        <end position="51"/>
    </location>
</feature>
<dbReference type="EMBL" id="VMQU01000008">
    <property type="protein sequence ID" value="TVS91801.1"/>
    <property type="molecule type" value="Genomic_DNA"/>
</dbReference>
<accession>A0A557XZV3</accession>
<gene>
    <name evidence="2" type="ORF">FPZ47_03425</name>
</gene>
<keyword evidence="1" id="KW-0812">Transmembrane</keyword>
<dbReference type="OrthoDB" id="4542680at2"/>
<comment type="caution">
    <text evidence="2">The sequence shown here is derived from an EMBL/GenBank/DDBJ whole genome shotgun (WGS) entry which is preliminary data.</text>
</comment>
<evidence type="ECO:0000313" key="3">
    <source>
        <dbReference type="Proteomes" id="UP000320513"/>
    </source>
</evidence>
<dbReference type="InterPro" id="IPR039708">
    <property type="entry name" value="MT1774/Rv1733c-like"/>
</dbReference>
<keyword evidence="1" id="KW-1133">Transmembrane helix</keyword>
<dbReference type="RefSeq" id="WP_144949022.1">
    <property type="nucleotide sequence ID" value="NZ_VMQU01000008.1"/>
</dbReference>
<organism evidence="2 3">
    <name type="scientific">Mycobacterium helveticum</name>
    <dbReference type="NCBI Taxonomy" id="2592811"/>
    <lineage>
        <taxon>Bacteria</taxon>
        <taxon>Bacillati</taxon>
        <taxon>Actinomycetota</taxon>
        <taxon>Actinomycetes</taxon>
        <taxon>Mycobacteriales</taxon>
        <taxon>Mycobacteriaceae</taxon>
        <taxon>Mycobacterium</taxon>
    </lineage>
</organism>
<dbReference type="PANTHER" id="PTHR42305:SF1">
    <property type="entry name" value="MEMBRANE PROTEIN RV1733C-RELATED"/>
    <property type="match status" value="1"/>
</dbReference>
<reference evidence="2 3" key="1">
    <citation type="submission" date="2019-07" db="EMBL/GenBank/DDBJ databases">
        <title>New Mycobacterium species.</title>
        <authorList>
            <person name="Tortoli E."/>
            <person name="Ghielmetti G."/>
            <person name="Friedel U."/>
            <person name="Trovato A."/>
        </authorList>
    </citation>
    <scope>NUCLEOTIDE SEQUENCE [LARGE SCALE GENOMIC DNA]</scope>
    <source>
        <strain evidence="2 3">16-83</strain>
    </source>
</reference>
<dbReference type="Proteomes" id="UP000320513">
    <property type="component" value="Unassembled WGS sequence"/>
</dbReference>
<protein>
    <recommendedName>
        <fullName evidence="4">Transmembrane protein</fullName>
    </recommendedName>
</protein>
<keyword evidence="3" id="KW-1185">Reference proteome</keyword>
<proteinExistence type="predicted"/>
<keyword evidence="1" id="KW-0472">Membrane</keyword>
<evidence type="ECO:0008006" key="4">
    <source>
        <dbReference type="Google" id="ProtNLM"/>
    </source>
</evidence>
<sequence>MQTFTVDPRRWWIGRLFAGNPLLRRSDRIEVLAVLAMVVVALAGIAVAGAVGTEVHDSERRADAVVARTRQLVSATVLEVGTVANFDGSEMPVVRARWTAGAAAHTDTFQWSGAVRPGDQIQIWVDSHGDRVHSAPLRPVLDALTVAVSIGAVAVMCSGTVLAVLRWCFDRAHDAQWEREIRHLVNEDGGRANGATPGKSS</sequence>
<evidence type="ECO:0000313" key="2">
    <source>
        <dbReference type="EMBL" id="TVS91801.1"/>
    </source>
</evidence>